<dbReference type="EMBL" id="JALDYZ010000032">
    <property type="protein sequence ID" value="MDI7925242.1"/>
    <property type="molecule type" value="Genomic_DNA"/>
</dbReference>
<evidence type="ECO:0000313" key="3">
    <source>
        <dbReference type="Proteomes" id="UP001161580"/>
    </source>
</evidence>
<organism evidence="2 3">
    <name type="scientific">Ferirhizobium litorale</name>
    <dbReference type="NCBI Taxonomy" id="2927786"/>
    <lineage>
        <taxon>Bacteria</taxon>
        <taxon>Pseudomonadati</taxon>
        <taxon>Pseudomonadota</taxon>
        <taxon>Alphaproteobacteria</taxon>
        <taxon>Hyphomicrobiales</taxon>
        <taxon>Rhizobiaceae</taxon>
        <taxon>Ferirhizobium</taxon>
    </lineage>
</organism>
<dbReference type="Pfam" id="PF26348">
    <property type="entry name" value="SRA_ScoMcrA"/>
    <property type="match status" value="1"/>
</dbReference>
<dbReference type="InterPro" id="IPR058712">
    <property type="entry name" value="SRA_ScoMcrA"/>
</dbReference>
<dbReference type="Proteomes" id="UP001161580">
    <property type="component" value="Unassembled WGS sequence"/>
</dbReference>
<protein>
    <recommendedName>
        <fullName evidence="1">ScoMcrA-like SRA domain-containing protein</fullName>
    </recommendedName>
</protein>
<accession>A0AAE3U4T3</accession>
<name>A0AAE3U4T3_9HYPH</name>
<evidence type="ECO:0000259" key="1">
    <source>
        <dbReference type="Pfam" id="PF26348"/>
    </source>
</evidence>
<proteinExistence type="predicted"/>
<comment type="caution">
    <text evidence="2">The sequence shown here is derived from an EMBL/GenBank/DDBJ whole genome shotgun (WGS) entry which is preliminary data.</text>
</comment>
<dbReference type="AlphaFoldDB" id="A0AAE3U4T3"/>
<gene>
    <name evidence="2" type="ORF">MRS75_24715</name>
</gene>
<feature type="domain" description="ScoMcrA-like SRA" evidence="1">
    <location>
        <begin position="22"/>
        <end position="153"/>
    </location>
</feature>
<reference evidence="2" key="1">
    <citation type="submission" date="2022-03" db="EMBL/GenBank/DDBJ databases">
        <title>Fererhizobium litorale gen. nov., sp. nov., isolated from sandy sediments of the Sea of Japan seashore.</title>
        <authorList>
            <person name="Romanenko L."/>
            <person name="Kurilenko V."/>
            <person name="Otstavnykh N."/>
            <person name="Svetashev V."/>
            <person name="Tekutyeva L."/>
            <person name="Isaeva M."/>
            <person name="Mikhailov V."/>
        </authorList>
    </citation>
    <scope>NUCLEOTIDE SEQUENCE</scope>
    <source>
        <strain evidence="2">KMM 9576</strain>
    </source>
</reference>
<keyword evidence="3" id="KW-1185">Reference proteome</keyword>
<evidence type="ECO:0000313" key="2">
    <source>
        <dbReference type="EMBL" id="MDI7925242.1"/>
    </source>
</evidence>
<dbReference type="RefSeq" id="WP_311794791.1">
    <property type="nucleotide sequence ID" value="NZ_JALDYZ010000032.1"/>
</dbReference>
<sequence>MDNSKSDNISPEWTLKPDEKIERKALHEQFGGRTQGGIGPSKSSPNVFVFTDPIAGTKHGYIDGWGEDGCFHYTGEGQRGDQVMKSGNASIFRHKQEGRALRLFDGARGVVEYMGEFEVDDHQPYYLADAPETGGGPVRQVIVFRLRPVQTPVGAPTVGAILPNQPVFEDVPLEGYFTERMVVEPSREPYEAERKEAELVRQFADYVRAMGLQIVRRRILPKGEAKPIFTDIYLPTKNLLVEAKGSVERGSLRMAIGQLSDYRRFFEGADCAVLVPSKPRDDLLDLCESQSISVFWPIDGGFQSHGSQLTKD</sequence>